<sequence>MPDMVRQSRRGRVSGAGVALHSVYLHRSEKIKLELLLHQIPSIESKLSFPKARADPQRRNWVVNATDGDPFTRVIADLIPKYLPTCYLEGYADAYSKVAAEGPARTPRVVVTANAFSSDDGWKMWAGLQCERGAKLVIAQHGGHYGTGDWSASQMHEIAISDRYLSWGWRDLEHPTVRPAPATKLIGMVRRRPMQTGRCLQVLASFPRLSYWMFSVPIGPQCQGYFDDQFAFAGALSRQVRDELIVRLNSNDYGWDQAQRWKDVEPEITTDNGRSDLSTLLDHTRLYVATYNATTFLESFTQGVPTVMFWNPEFWELSESAKPFFELLREAGVLFDDPVTCALHVNSIWEDVPAWWASSNVQSAVNEFCNQYAFVGRRPLRDLKAALTHW</sequence>
<dbReference type="EMBL" id="CAFBNE010000178">
    <property type="protein sequence ID" value="CAB4969675.1"/>
    <property type="molecule type" value="Genomic_DNA"/>
</dbReference>
<evidence type="ECO:0000313" key="1">
    <source>
        <dbReference type="EMBL" id="CAB4969675.1"/>
    </source>
</evidence>
<dbReference type="InterPro" id="IPR027603">
    <property type="entry name" value="LIC12162"/>
</dbReference>
<dbReference type="AlphaFoldDB" id="A0A6J7LQE3"/>
<accession>A0A6J7LQE3</accession>
<reference evidence="1" key="1">
    <citation type="submission" date="2020-05" db="EMBL/GenBank/DDBJ databases">
        <authorList>
            <person name="Chiriac C."/>
            <person name="Salcher M."/>
            <person name="Ghai R."/>
            <person name="Kavagutti S V."/>
        </authorList>
    </citation>
    <scope>NUCLEOTIDE SEQUENCE</scope>
</reference>
<dbReference type="NCBIfam" id="TIGR04331">
    <property type="entry name" value="o_ant_LIC12162"/>
    <property type="match status" value="1"/>
</dbReference>
<organism evidence="1">
    <name type="scientific">freshwater metagenome</name>
    <dbReference type="NCBI Taxonomy" id="449393"/>
    <lineage>
        <taxon>unclassified sequences</taxon>
        <taxon>metagenomes</taxon>
        <taxon>ecological metagenomes</taxon>
    </lineage>
</organism>
<protein>
    <submittedName>
        <fullName evidence="1">Unannotated protein</fullName>
    </submittedName>
</protein>
<proteinExistence type="predicted"/>
<gene>
    <name evidence="1" type="ORF">UFOPK3772_03259</name>
</gene>
<name>A0A6J7LQE3_9ZZZZ</name>